<comment type="caution">
    <text evidence="2">The sequence shown here is derived from an EMBL/GenBank/DDBJ whole genome shotgun (WGS) entry which is preliminary data.</text>
</comment>
<gene>
    <name evidence="2" type="ORF">F53441_2209</name>
</gene>
<feature type="coiled-coil region" evidence="1">
    <location>
        <begin position="23"/>
        <end position="86"/>
    </location>
</feature>
<protein>
    <submittedName>
        <fullName evidence="2">T-complex protein 1</fullName>
    </submittedName>
</protein>
<keyword evidence="3" id="KW-1185">Reference proteome</keyword>
<dbReference type="Proteomes" id="UP000605986">
    <property type="component" value="Unassembled WGS sequence"/>
</dbReference>
<keyword evidence="1" id="KW-0175">Coiled coil</keyword>
<name>A0A8H4KSK9_9HYPO</name>
<sequence length="106" mass="12479">MLSTQQRIMQLKKERDERMNAIVKESAAELDKLRARVVTYQQDRRKKEVETIAASVLRIIEAVERRKDIEQEMATLVSQVTNTTREVEDMMKIGFRGREEDVKKAR</sequence>
<dbReference type="EMBL" id="JAADJG010000090">
    <property type="protein sequence ID" value="KAF4455420.1"/>
    <property type="molecule type" value="Genomic_DNA"/>
</dbReference>
<evidence type="ECO:0000313" key="3">
    <source>
        <dbReference type="Proteomes" id="UP000605986"/>
    </source>
</evidence>
<dbReference type="OrthoDB" id="4923153at2759"/>
<dbReference type="AlphaFoldDB" id="A0A8H4KSK9"/>
<proteinExistence type="predicted"/>
<evidence type="ECO:0000313" key="2">
    <source>
        <dbReference type="EMBL" id="KAF4455420.1"/>
    </source>
</evidence>
<accession>A0A8H4KSK9</accession>
<reference evidence="2" key="1">
    <citation type="submission" date="2020-01" db="EMBL/GenBank/DDBJ databases">
        <title>Identification and distribution of gene clusters putatively required for synthesis of sphingolipid metabolism inhibitors in phylogenetically diverse species of the filamentous fungus Fusarium.</title>
        <authorList>
            <person name="Kim H.-S."/>
            <person name="Busman M."/>
            <person name="Brown D.W."/>
            <person name="Divon H."/>
            <person name="Uhlig S."/>
            <person name="Proctor R.H."/>
        </authorList>
    </citation>
    <scope>NUCLEOTIDE SEQUENCE</scope>
    <source>
        <strain evidence="2">NRRL 53441</strain>
    </source>
</reference>
<organism evidence="2 3">
    <name type="scientific">Fusarium austroafricanum</name>
    <dbReference type="NCBI Taxonomy" id="2364996"/>
    <lineage>
        <taxon>Eukaryota</taxon>
        <taxon>Fungi</taxon>
        <taxon>Dikarya</taxon>
        <taxon>Ascomycota</taxon>
        <taxon>Pezizomycotina</taxon>
        <taxon>Sordariomycetes</taxon>
        <taxon>Hypocreomycetidae</taxon>
        <taxon>Hypocreales</taxon>
        <taxon>Nectriaceae</taxon>
        <taxon>Fusarium</taxon>
        <taxon>Fusarium concolor species complex</taxon>
    </lineage>
</organism>
<evidence type="ECO:0000256" key="1">
    <source>
        <dbReference type="SAM" id="Coils"/>
    </source>
</evidence>